<dbReference type="PANTHER" id="PTHR42812">
    <property type="entry name" value="BETA-XYLOSIDASE"/>
    <property type="match status" value="1"/>
</dbReference>
<proteinExistence type="inferred from homology"/>
<protein>
    <submittedName>
        <fullName evidence="6">Alpha-N-arabinofuranosidase</fullName>
    </submittedName>
</protein>
<dbReference type="InterPro" id="IPR013320">
    <property type="entry name" value="ConA-like_dom_sf"/>
</dbReference>
<dbReference type="PANTHER" id="PTHR42812:SF12">
    <property type="entry name" value="BETA-XYLOSIDASE-RELATED"/>
    <property type="match status" value="1"/>
</dbReference>
<evidence type="ECO:0000256" key="2">
    <source>
        <dbReference type="ARBA" id="ARBA00022801"/>
    </source>
</evidence>
<feature type="domain" description="Beta-xylosidase C-terminal Concanavalin A-like" evidence="5">
    <location>
        <begin position="362"/>
        <end position="555"/>
    </location>
</feature>
<organism evidence="6 7">
    <name type="scientific">Zobellia uliginosa</name>
    <dbReference type="NCBI Taxonomy" id="143224"/>
    <lineage>
        <taxon>Bacteria</taxon>
        <taxon>Pseudomonadati</taxon>
        <taxon>Bacteroidota</taxon>
        <taxon>Flavobacteriia</taxon>
        <taxon>Flavobacteriales</taxon>
        <taxon>Flavobacteriaceae</taxon>
        <taxon>Zobellia</taxon>
    </lineage>
</organism>
<dbReference type="EMBL" id="FTOB01000001">
    <property type="protein sequence ID" value="SIS43362.1"/>
    <property type="molecule type" value="Genomic_DNA"/>
</dbReference>
<comment type="similarity">
    <text evidence="1 4">Belongs to the glycosyl hydrolase 43 family.</text>
</comment>
<keyword evidence="7" id="KW-1185">Reference proteome</keyword>
<dbReference type="Pfam" id="PF17851">
    <property type="entry name" value="GH43_C2"/>
    <property type="match status" value="1"/>
</dbReference>
<dbReference type="SUPFAM" id="SSF75005">
    <property type="entry name" value="Arabinanase/levansucrase/invertase"/>
    <property type="match status" value="1"/>
</dbReference>
<keyword evidence="3 4" id="KW-0326">Glycosidase</keyword>
<evidence type="ECO:0000313" key="7">
    <source>
        <dbReference type="Proteomes" id="UP000185728"/>
    </source>
</evidence>
<dbReference type="Proteomes" id="UP000185728">
    <property type="component" value="Unassembled WGS sequence"/>
</dbReference>
<dbReference type="Gene3D" id="2.60.120.200">
    <property type="match status" value="1"/>
</dbReference>
<sequence>MIKNIITISLVGIVTLSCVTNKRIDKVSVNEINEYSNPILQGFYPDPSICKAGSNYYMVHSTFAYFPGIPIFESNDLVNWTQIGNVLDRPEQLDLEGLDVSRGVFAPAISYHKGIYYLVGTIVKGGNNFIVSATDPAGPWSNPIWIPEVKGIDPSLFFDNEKTFIVYNSVPPDGKPMYKGHRTIRMYEFDIEKGKVLGAPIILVNGGSDISKKPNWIEGPHIYKRNKYYYLMAAEGGTYENHSEVVFRSKNVTGPYTSYENNPILTQRHLDPNRPSPIVSTGHADIVEDNYGNWWGVFLGCRPYEGNYYNTGRETFMAPVKWVNNWPIFDLGGDIVKRSYPTPNNAKKQKRSFKNSGKYIYKEEFEKSKLGYEWLFLRTPREKWYTISNGTISIKTRPESASKKQNPSFIGYRQQHINGSVSAEMDFNTLKENEKSGLVIFQNETHYYYMCKSISNDRPVVQLFQSKKDTLELLIEKPVISKSSLQLKIEANGAHYNFYYADENENWKPLQLDVDASFLSTQEAGGFVGAIYGMYTTSLGEKSDNTARFNWFEIENLDSY</sequence>
<accession>A0ABY1KK13</accession>
<dbReference type="CDD" id="cd18617">
    <property type="entry name" value="GH43_XynB-like"/>
    <property type="match status" value="1"/>
</dbReference>
<dbReference type="SUPFAM" id="SSF49899">
    <property type="entry name" value="Concanavalin A-like lectins/glucanases"/>
    <property type="match status" value="1"/>
</dbReference>
<keyword evidence="2 4" id="KW-0378">Hydrolase</keyword>
<evidence type="ECO:0000259" key="5">
    <source>
        <dbReference type="Pfam" id="PF17851"/>
    </source>
</evidence>
<dbReference type="PROSITE" id="PS51257">
    <property type="entry name" value="PROKAR_LIPOPROTEIN"/>
    <property type="match status" value="1"/>
</dbReference>
<dbReference type="InterPro" id="IPR006710">
    <property type="entry name" value="Glyco_hydro_43"/>
</dbReference>
<reference evidence="6 7" key="1">
    <citation type="submission" date="2017-01" db="EMBL/GenBank/DDBJ databases">
        <authorList>
            <person name="Varghese N."/>
            <person name="Submissions S."/>
        </authorList>
    </citation>
    <scope>NUCLEOTIDE SEQUENCE [LARGE SCALE GENOMIC DNA]</scope>
    <source>
        <strain evidence="6 7">DSM 2061</strain>
    </source>
</reference>
<evidence type="ECO:0000256" key="4">
    <source>
        <dbReference type="RuleBase" id="RU361187"/>
    </source>
</evidence>
<dbReference type="InterPro" id="IPR023296">
    <property type="entry name" value="Glyco_hydro_beta-prop_sf"/>
</dbReference>
<dbReference type="InterPro" id="IPR041542">
    <property type="entry name" value="GH43_C2"/>
</dbReference>
<evidence type="ECO:0000256" key="1">
    <source>
        <dbReference type="ARBA" id="ARBA00009865"/>
    </source>
</evidence>
<name>A0ABY1KK13_9FLAO</name>
<gene>
    <name evidence="6" type="ORF">SAMN05421766_101964</name>
</gene>
<dbReference type="Gene3D" id="2.115.10.20">
    <property type="entry name" value="Glycosyl hydrolase domain, family 43"/>
    <property type="match status" value="1"/>
</dbReference>
<evidence type="ECO:0000256" key="3">
    <source>
        <dbReference type="ARBA" id="ARBA00023295"/>
    </source>
</evidence>
<evidence type="ECO:0000313" key="6">
    <source>
        <dbReference type="EMBL" id="SIS43362.1"/>
    </source>
</evidence>
<dbReference type="RefSeq" id="WP_083690347.1">
    <property type="nucleotide sequence ID" value="NZ_FTOB01000001.1"/>
</dbReference>
<dbReference type="InterPro" id="IPR051795">
    <property type="entry name" value="Glycosyl_Hydrlase_43"/>
</dbReference>
<dbReference type="Pfam" id="PF04616">
    <property type="entry name" value="Glyco_hydro_43"/>
    <property type="match status" value="1"/>
</dbReference>
<comment type="caution">
    <text evidence="6">The sequence shown here is derived from an EMBL/GenBank/DDBJ whole genome shotgun (WGS) entry which is preliminary data.</text>
</comment>